<protein>
    <recommendedName>
        <fullName evidence="4">Protein kinase domain-containing protein</fullName>
    </recommendedName>
</protein>
<proteinExistence type="inferred from homology"/>
<dbReference type="InterPro" id="IPR011009">
    <property type="entry name" value="Kinase-like_dom_sf"/>
</dbReference>
<gene>
    <name evidence="2" type="ORF">LSALG_LOCUS40279</name>
</gene>
<dbReference type="SUPFAM" id="SSF56112">
    <property type="entry name" value="Protein kinase-like (PK-like)"/>
    <property type="match status" value="1"/>
</dbReference>
<dbReference type="InterPro" id="IPR050235">
    <property type="entry name" value="CK1_Ser-Thr_kinase"/>
</dbReference>
<dbReference type="PANTHER" id="PTHR11909">
    <property type="entry name" value="CASEIN KINASE-RELATED"/>
    <property type="match status" value="1"/>
</dbReference>
<sequence length="190" mass="22194">MVNHHQHSTSLFVPELEINRNGYEGRLGWTILWRTREIWTWQIVGLQRLSLIQWRVLRQGKSSTIISTTKGNNESMMLEMEYNSESIKVWGCYRKIRCRGTEATFSWDIKPDNFLMSLGRCANQVHAIDFGLAKKYRDSSTHRHIPYRENKNLTGTARYASMNPSLMEHKRGSSRIHCYVQICCGLKPTI</sequence>
<comment type="similarity">
    <text evidence="1">Belongs to the protein kinase superfamily. CK1 Ser/Thr protein kinase family. Casein kinase I subfamily.</text>
</comment>
<evidence type="ECO:0000313" key="3">
    <source>
        <dbReference type="Proteomes" id="UP001177003"/>
    </source>
</evidence>
<evidence type="ECO:0008006" key="4">
    <source>
        <dbReference type="Google" id="ProtNLM"/>
    </source>
</evidence>
<dbReference type="EMBL" id="OX465085">
    <property type="protein sequence ID" value="CAI9301750.1"/>
    <property type="molecule type" value="Genomic_DNA"/>
</dbReference>
<dbReference type="Proteomes" id="UP001177003">
    <property type="component" value="Chromosome 9"/>
</dbReference>
<dbReference type="Gene3D" id="1.10.510.10">
    <property type="entry name" value="Transferase(Phosphotransferase) domain 1"/>
    <property type="match status" value="1"/>
</dbReference>
<evidence type="ECO:0000313" key="2">
    <source>
        <dbReference type="EMBL" id="CAI9301750.1"/>
    </source>
</evidence>
<keyword evidence="3" id="KW-1185">Reference proteome</keyword>
<name>A0AA36EQC0_LACSI</name>
<evidence type="ECO:0000256" key="1">
    <source>
        <dbReference type="ARBA" id="ARBA00005926"/>
    </source>
</evidence>
<organism evidence="2 3">
    <name type="scientific">Lactuca saligna</name>
    <name type="common">Willowleaf lettuce</name>
    <dbReference type="NCBI Taxonomy" id="75948"/>
    <lineage>
        <taxon>Eukaryota</taxon>
        <taxon>Viridiplantae</taxon>
        <taxon>Streptophyta</taxon>
        <taxon>Embryophyta</taxon>
        <taxon>Tracheophyta</taxon>
        <taxon>Spermatophyta</taxon>
        <taxon>Magnoliopsida</taxon>
        <taxon>eudicotyledons</taxon>
        <taxon>Gunneridae</taxon>
        <taxon>Pentapetalae</taxon>
        <taxon>asterids</taxon>
        <taxon>campanulids</taxon>
        <taxon>Asterales</taxon>
        <taxon>Asteraceae</taxon>
        <taxon>Cichorioideae</taxon>
        <taxon>Cichorieae</taxon>
        <taxon>Lactucinae</taxon>
        <taxon>Lactuca</taxon>
    </lineage>
</organism>
<dbReference type="AlphaFoldDB" id="A0AA36EQC0"/>
<reference evidence="2" key="1">
    <citation type="submission" date="2023-04" db="EMBL/GenBank/DDBJ databases">
        <authorList>
            <person name="Vijverberg K."/>
            <person name="Xiong W."/>
            <person name="Schranz E."/>
        </authorList>
    </citation>
    <scope>NUCLEOTIDE SEQUENCE</scope>
</reference>
<accession>A0AA36EQC0</accession>